<protein>
    <submittedName>
        <fullName evidence="7">Thermonuclease family protein</fullName>
    </submittedName>
</protein>
<dbReference type="InterPro" id="IPR002071">
    <property type="entry name" value="Thermonucl_AS"/>
</dbReference>
<dbReference type="PROSITE" id="PS01284">
    <property type="entry name" value="TNASE_2"/>
    <property type="match status" value="1"/>
</dbReference>
<evidence type="ECO:0000256" key="1">
    <source>
        <dbReference type="ARBA" id="ARBA00022722"/>
    </source>
</evidence>
<dbReference type="Pfam" id="PF00565">
    <property type="entry name" value="SNase"/>
    <property type="match status" value="1"/>
</dbReference>
<dbReference type="SMART" id="SM00318">
    <property type="entry name" value="SNc"/>
    <property type="match status" value="1"/>
</dbReference>
<dbReference type="InterPro" id="IPR012640">
    <property type="entry name" value="Membr_lipoprot_lipid_attach_CS"/>
</dbReference>
<feature type="chain" id="PRO_5038405414" evidence="5">
    <location>
        <begin position="21"/>
        <end position="206"/>
    </location>
</feature>
<dbReference type="AlphaFoldDB" id="A0A941GFY2"/>
<dbReference type="PROSITE" id="PS50830">
    <property type="entry name" value="TNASE_3"/>
    <property type="match status" value="1"/>
</dbReference>
<dbReference type="GO" id="GO:0003676">
    <property type="term" value="F:nucleic acid binding"/>
    <property type="evidence" value="ECO:0007669"/>
    <property type="project" value="InterPro"/>
</dbReference>
<dbReference type="GO" id="GO:0016787">
    <property type="term" value="F:hydrolase activity"/>
    <property type="evidence" value="ECO:0007669"/>
    <property type="project" value="UniProtKB-KW"/>
</dbReference>
<gene>
    <name evidence="7" type="ORF">KD144_08015</name>
</gene>
<dbReference type="EMBL" id="JAGTPX010000006">
    <property type="protein sequence ID" value="MBR8669484.1"/>
    <property type="molecule type" value="Genomic_DNA"/>
</dbReference>
<keyword evidence="2 5" id="KW-0732">Signal</keyword>
<dbReference type="InterPro" id="IPR035437">
    <property type="entry name" value="SNase_OB-fold_sf"/>
</dbReference>
<evidence type="ECO:0000256" key="3">
    <source>
        <dbReference type="ARBA" id="ARBA00022759"/>
    </source>
</evidence>
<reference evidence="7" key="1">
    <citation type="submission" date="2021-04" db="EMBL/GenBank/DDBJ databases">
        <title>Genomic analysis of electroactive and textile dye degrading Bacillus circulans strain: DC10 isolated from constructed wetland-microbial fuel cells treating textile dye wastewaters.</title>
        <authorList>
            <person name="Patel D.U."/>
            <person name="Desai C.R."/>
        </authorList>
    </citation>
    <scope>NUCLEOTIDE SEQUENCE</scope>
    <source>
        <strain evidence="7">DC10</strain>
    </source>
</reference>
<name>A0A941GFY2_NIACI</name>
<dbReference type="Pfam" id="PF08139">
    <property type="entry name" value="LPAM_1"/>
    <property type="match status" value="1"/>
</dbReference>
<proteinExistence type="predicted"/>
<keyword evidence="1" id="KW-0540">Nuclease</keyword>
<evidence type="ECO:0000256" key="2">
    <source>
        <dbReference type="ARBA" id="ARBA00022729"/>
    </source>
</evidence>
<comment type="caution">
    <text evidence="7">The sequence shown here is derived from an EMBL/GenBank/DDBJ whole genome shotgun (WGS) entry which is preliminary data.</text>
</comment>
<keyword evidence="3" id="KW-0255">Endonuclease</keyword>
<organism evidence="7">
    <name type="scientific">Niallia circulans</name>
    <name type="common">Bacillus circulans</name>
    <dbReference type="NCBI Taxonomy" id="1397"/>
    <lineage>
        <taxon>Bacteria</taxon>
        <taxon>Bacillati</taxon>
        <taxon>Bacillota</taxon>
        <taxon>Bacilli</taxon>
        <taxon>Bacillales</taxon>
        <taxon>Bacillaceae</taxon>
        <taxon>Niallia</taxon>
    </lineage>
</organism>
<keyword evidence="4" id="KW-0378">Hydrolase</keyword>
<dbReference type="PROSITE" id="PS51257">
    <property type="entry name" value="PROKAR_LIPOPROTEIN"/>
    <property type="match status" value="1"/>
</dbReference>
<dbReference type="SUPFAM" id="SSF50199">
    <property type="entry name" value="Staphylococcal nuclease"/>
    <property type="match status" value="1"/>
</dbReference>
<sequence>MKKIISTLFILFLLSGCSTDSLVTYQAKENYKTDNQVEKEISFKKYFNEVNRSSEKAADIKTEKHKAIVKKVIDADTLVLEADKYTALRLIGINGPEITKGKNEPFGQEGKEYLANLIEGKEITYQLDPNADEKDKYGRILAHVFLDQISIQSYLLKEGYVKLAYLFGEYEFIDVYKDAENIAKEKQLNIWSIPGYADTDLNGFVK</sequence>
<dbReference type="GO" id="GO:0004519">
    <property type="term" value="F:endonuclease activity"/>
    <property type="evidence" value="ECO:0007669"/>
    <property type="project" value="UniProtKB-KW"/>
</dbReference>
<dbReference type="RefSeq" id="WP_212118321.1">
    <property type="nucleotide sequence ID" value="NZ_JAGTPX020000007.1"/>
</dbReference>
<accession>A0A941GFY2</accession>
<evidence type="ECO:0000259" key="6">
    <source>
        <dbReference type="PROSITE" id="PS50830"/>
    </source>
</evidence>
<feature type="domain" description="TNase-like" evidence="6">
    <location>
        <begin position="63"/>
        <end position="193"/>
    </location>
</feature>
<feature type="signal peptide" evidence="5">
    <location>
        <begin position="1"/>
        <end position="20"/>
    </location>
</feature>
<evidence type="ECO:0000313" key="7">
    <source>
        <dbReference type="EMBL" id="MBR8669484.1"/>
    </source>
</evidence>
<dbReference type="InterPro" id="IPR016071">
    <property type="entry name" value="Staphylococal_nuclease_OB-fold"/>
</dbReference>
<evidence type="ECO:0000256" key="4">
    <source>
        <dbReference type="ARBA" id="ARBA00022801"/>
    </source>
</evidence>
<dbReference type="Gene3D" id="2.40.50.90">
    <property type="match status" value="1"/>
</dbReference>
<evidence type="ECO:0000256" key="5">
    <source>
        <dbReference type="SAM" id="SignalP"/>
    </source>
</evidence>
<dbReference type="PANTHER" id="PTHR12302">
    <property type="entry name" value="EBNA2 BINDING PROTEIN P100"/>
    <property type="match status" value="1"/>
</dbReference>
<dbReference type="PANTHER" id="PTHR12302:SF3">
    <property type="entry name" value="SERINE_THREONINE-PROTEIN KINASE 31"/>
    <property type="match status" value="1"/>
</dbReference>